<dbReference type="RefSeq" id="WP_145789089.1">
    <property type="nucleotide sequence ID" value="NZ_BAAABR010000002.1"/>
</dbReference>
<dbReference type="InterPro" id="IPR009056">
    <property type="entry name" value="Cyt_c-like_dom"/>
</dbReference>
<name>A0A561EM80_9ACTN</name>
<dbReference type="PROSITE" id="PS51007">
    <property type="entry name" value="CYTC"/>
    <property type="match status" value="1"/>
</dbReference>
<dbReference type="OrthoDB" id="3626041at2"/>
<evidence type="ECO:0000256" key="1">
    <source>
        <dbReference type="ARBA" id="ARBA00022723"/>
    </source>
</evidence>
<dbReference type="GO" id="GO:0046872">
    <property type="term" value="F:metal ion binding"/>
    <property type="evidence" value="ECO:0007669"/>
    <property type="project" value="UniProtKB-KW"/>
</dbReference>
<keyword evidence="3" id="KW-0349">Heme</keyword>
<protein>
    <recommendedName>
        <fullName evidence="4">Cytochrome c domain-containing protein</fullName>
    </recommendedName>
</protein>
<evidence type="ECO:0000256" key="3">
    <source>
        <dbReference type="PROSITE-ProRule" id="PRU00433"/>
    </source>
</evidence>
<keyword evidence="1 3" id="KW-0479">Metal-binding</keyword>
<organism evidence="5 6">
    <name type="scientific">Kitasatospora atroaurantiaca</name>
    <dbReference type="NCBI Taxonomy" id="285545"/>
    <lineage>
        <taxon>Bacteria</taxon>
        <taxon>Bacillati</taxon>
        <taxon>Actinomycetota</taxon>
        <taxon>Actinomycetes</taxon>
        <taxon>Kitasatosporales</taxon>
        <taxon>Streptomycetaceae</taxon>
        <taxon>Kitasatospora</taxon>
    </lineage>
</organism>
<dbReference type="Proteomes" id="UP000318416">
    <property type="component" value="Unassembled WGS sequence"/>
</dbReference>
<evidence type="ECO:0000259" key="4">
    <source>
        <dbReference type="PROSITE" id="PS51007"/>
    </source>
</evidence>
<accession>A0A561EM80</accession>
<sequence>MLLPATADEIVLLEAVRITDSRDRHLWTDTVPGERVGLWDDAQEVLALIRDIPASEPMRCFSPGYAIRAHAADGKRLFDIAFCFRCHRAVFYGPDAPAEASQTMDPTSAPALELLRRFRESAA</sequence>
<proteinExistence type="predicted"/>
<keyword evidence="6" id="KW-1185">Reference proteome</keyword>
<dbReference type="AlphaFoldDB" id="A0A561EM80"/>
<evidence type="ECO:0000313" key="5">
    <source>
        <dbReference type="EMBL" id="TWE16727.1"/>
    </source>
</evidence>
<gene>
    <name evidence="5" type="ORF">FB465_1717</name>
</gene>
<dbReference type="EMBL" id="VIVR01000001">
    <property type="protein sequence ID" value="TWE16727.1"/>
    <property type="molecule type" value="Genomic_DNA"/>
</dbReference>
<dbReference type="GO" id="GO:0020037">
    <property type="term" value="F:heme binding"/>
    <property type="evidence" value="ECO:0007669"/>
    <property type="project" value="InterPro"/>
</dbReference>
<evidence type="ECO:0000313" key="6">
    <source>
        <dbReference type="Proteomes" id="UP000318416"/>
    </source>
</evidence>
<reference evidence="5 6" key="1">
    <citation type="submission" date="2019-06" db="EMBL/GenBank/DDBJ databases">
        <title>Sequencing the genomes of 1000 actinobacteria strains.</title>
        <authorList>
            <person name="Klenk H.-P."/>
        </authorList>
    </citation>
    <scope>NUCLEOTIDE SEQUENCE [LARGE SCALE GENOMIC DNA]</scope>
    <source>
        <strain evidence="5 6">DSM 41649</strain>
    </source>
</reference>
<comment type="caution">
    <text evidence="5">The sequence shown here is derived from an EMBL/GenBank/DDBJ whole genome shotgun (WGS) entry which is preliminary data.</text>
</comment>
<evidence type="ECO:0000256" key="2">
    <source>
        <dbReference type="ARBA" id="ARBA00023004"/>
    </source>
</evidence>
<keyword evidence="2 3" id="KW-0408">Iron</keyword>
<dbReference type="GO" id="GO:0009055">
    <property type="term" value="F:electron transfer activity"/>
    <property type="evidence" value="ECO:0007669"/>
    <property type="project" value="InterPro"/>
</dbReference>
<feature type="domain" description="Cytochrome c" evidence="4">
    <location>
        <begin position="69"/>
        <end position="123"/>
    </location>
</feature>